<organism evidence="2 3">
    <name type="scientific">Pseudaquabacterium rugosum</name>
    <dbReference type="NCBI Taxonomy" id="2984194"/>
    <lineage>
        <taxon>Bacteria</taxon>
        <taxon>Pseudomonadati</taxon>
        <taxon>Pseudomonadota</taxon>
        <taxon>Betaproteobacteria</taxon>
        <taxon>Burkholderiales</taxon>
        <taxon>Sphaerotilaceae</taxon>
        <taxon>Pseudaquabacterium</taxon>
    </lineage>
</organism>
<dbReference type="RefSeq" id="WP_341376102.1">
    <property type="nucleotide sequence ID" value="NZ_JBBUTF010000022.1"/>
</dbReference>
<keyword evidence="3" id="KW-1185">Reference proteome</keyword>
<accession>A0ABU9BEG5</accession>
<dbReference type="Proteomes" id="UP001368500">
    <property type="component" value="Unassembled WGS sequence"/>
</dbReference>
<evidence type="ECO:0000313" key="3">
    <source>
        <dbReference type="Proteomes" id="UP001368500"/>
    </source>
</evidence>
<dbReference type="Pfam" id="PF11804">
    <property type="entry name" value="DUF3325"/>
    <property type="match status" value="1"/>
</dbReference>
<evidence type="ECO:0000256" key="1">
    <source>
        <dbReference type="SAM" id="Phobius"/>
    </source>
</evidence>
<comment type="caution">
    <text evidence="2">The sequence shown here is derived from an EMBL/GenBank/DDBJ whole genome shotgun (WGS) entry which is preliminary data.</text>
</comment>
<reference evidence="2 3" key="1">
    <citation type="submission" date="2024-04" db="EMBL/GenBank/DDBJ databases">
        <title>Novel species of the genus Ideonella isolated from streams.</title>
        <authorList>
            <person name="Lu H."/>
        </authorList>
    </citation>
    <scope>NUCLEOTIDE SEQUENCE [LARGE SCALE GENOMIC DNA]</scope>
    <source>
        <strain evidence="2 3">BYS139W</strain>
    </source>
</reference>
<proteinExistence type="predicted"/>
<protein>
    <submittedName>
        <fullName evidence="2">DUF3325 family protein</fullName>
    </submittedName>
</protein>
<sequence>MSGTVVALPAAAVLLLAALAALAGMVGLALAMDEHAPARPAWLARLLAQPAGRTGLRVLAGLALALSFVLCLQVDRGSMALLVWLMLMTVGVVSVAWTLAWVQARRPPSR</sequence>
<keyword evidence="1" id="KW-0812">Transmembrane</keyword>
<evidence type="ECO:0000313" key="2">
    <source>
        <dbReference type="EMBL" id="MEK8028315.1"/>
    </source>
</evidence>
<keyword evidence="1" id="KW-1133">Transmembrane helix</keyword>
<name>A0ABU9BEG5_9BURK</name>
<dbReference type="EMBL" id="JBBUTF010000022">
    <property type="protein sequence ID" value="MEK8028315.1"/>
    <property type="molecule type" value="Genomic_DNA"/>
</dbReference>
<feature type="transmembrane region" description="Helical" evidence="1">
    <location>
        <begin position="55"/>
        <end position="74"/>
    </location>
</feature>
<dbReference type="InterPro" id="IPR021762">
    <property type="entry name" value="DUF3325"/>
</dbReference>
<feature type="transmembrane region" description="Helical" evidence="1">
    <location>
        <begin position="81"/>
        <end position="102"/>
    </location>
</feature>
<keyword evidence="1" id="KW-0472">Membrane</keyword>
<gene>
    <name evidence="2" type="ORF">AACH11_20335</name>
</gene>